<dbReference type="Pfam" id="PF01546">
    <property type="entry name" value="Peptidase_M20"/>
    <property type="match status" value="1"/>
</dbReference>
<proteinExistence type="inferred from homology"/>
<keyword evidence="13" id="KW-1185">Reference proteome</keyword>
<evidence type="ECO:0000256" key="5">
    <source>
        <dbReference type="ARBA" id="ARBA00022576"/>
    </source>
</evidence>
<dbReference type="InterPro" id="IPR002933">
    <property type="entry name" value="Peptidase_M20"/>
</dbReference>
<sequence>MSDVPVVKLIKQLMDIPSISEEEQEIGLWLADYLKSMGLTVELIPIAPGSDRCNVYAYMGKNRKARTMLTSHMDTVPPHIPITIKDNIIYGRGACDDKGPLAAQIIAVEELKAEGALKDGDVSLLFVVGEEKGGPGMLAANDMNLTWEGVIFGEPTEGKLATGHKGHFVFELIAKGVPCHSGYPEQGKSATGMLVSLLEELRQIELPVSELLGPTTFHCGKIQDGVAYNVVAAEAYALCGIRIASSLQDIEKEVEAVVAKYPDVTFKKSFSYPETLLDYEVEGLERMSVSFGTDCPRLKGSHKKYLYGPGSILDAHGENENVKIPDLIEPSISARLYGNPKLFYMAPLLIHDAPTLPRDEAFAITADFNSDNYPGKISLGAGVYRDENDRPWVLPSIKAAKSVLEASPDFNNHEYLPIVGFEPFLKVARELILGDYDISKSHTLSVQTLSGTGANHLGALFLAKQLKPRNVFISDPTWGNHFLIWQIAAPDVIQKKYPYYKADTCSLDFNGMVALLENEATEGDVVILHTCAHNPTGIDPTRDQWRDLAQSFKRKKLVPFFDSAYQGFATGDAEDDAWAVRHFQKVLFQDGPGNTPQGMCIAQSFAKNMGLYGERVGAFHLVLPRDIPATGPHSQLMRLVRAEISNPPLYGARLVYITLSDPQLRDMWKEDLRTMSGRIKRVRMLLRQEIDKHEGLGDWSHLTSQIGMFSYTGLSRNHVQRLRDEHHIYLMYNGRASLSGANEANVKYIADAIADVVRYYKK</sequence>
<comment type="caution">
    <text evidence="12">The sequence shown here is derived from an EMBL/GenBank/DDBJ whole genome shotgun (WGS) entry which is preliminary data.</text>
</comment>
<dbReference type="GO" id="GO:0004069">
    <property type="term" value="F:L-aspartate:2-oxoglutarate aminotransferase activity"/>
    <property type="evidence" value="ECO:0007669"/>
    <property type="project" value="UniProtKB-EC"/>
</dbReference>
<dbReference type="Pfam" id="PF07687">
    <property type="entry name" value="M20_dimer"/>
    <property type="match status" value="1"/>
</dbReference>
<dbReference type="CDD" id="cd00609">
    <property type="entry name" value="AAT_like"/>
    <property type="match status" value="1"/>
</dbReference>
<evidence type="ECO:0000256" key="7">
    <source>
        <dbReference type="ARBA" id="ARBA00022801"/>
    </source>
</evidence>
<comment type="similarity">
    <text evidence="2">Belongs to the peptidase M20A family.</text>
</comment>
<comment type="miscellaneous">
    <text evidence="9">In eukaryotes there are cytoplasmic, mitochondrial and chloroplastic isozymes.</text>
</comment>
<evidence type="ECO:0000256" key="4">
    <source>
        <dbReference type="ARBA" id="ARBA00011738"/>
    </source>
</evidence>
<dbReference type="InterPro" id="IPR000796">
    <property type="entry name" value="Asp_trans"/>
</dbReference>
<dbReference type="InterPro" id="IPR015424">
    <property type="entry name" value="PyrdxlP-dep_Trfase"/>
</dbReference>
<dbReference type="InterPro" id="IPR004838">
    <property type="entry name" value="NHTrfase_class1_PyrdxlP-BS"/>
</dbReference>
<keyword evidence="5 9" id="KW-0032">Aminotransferase</keyword>
<evidence type="ECO:0000259" key="10">
    <source>
        <dbReference type="Pfam" id="PF00155"/>
    </source>
</evidence>
<dbReference type="CDD" id="cd05652">
    <property type="entry name" value="M20_ArgE_DapE-like_fungal"/>
    <property type="match status" value="1"/>
</dbReference>
<comment type="cofactor">
    <cofactor evidence="1">
        <name>pyridoxal 5'-phosphate</name>
        <dbReference type="ChEBI" id="CHEBI:597326"/>
    </cofactor>
</comment>
<keyword evidence="8" id="KW-0663">Pyridoxal phosphate</keyword>
<comment type="catalytic activity">
    <reaction evidence="9">
        <text>L-aspartate + 2-oxoglutarate = oxaloacetate + L-glutamate</text>
        <dbReference type="Rhea" id="RHEA:21824"/>
        <dbReference type="ChEBI" id="CHEBI:16452"/>
        <dbReference type="ChEBI" id="CHEBI:16810"/>
        <dbReference type="ChEBI" id="CHEBI:29985"/>
        <dbReference type="ChEBI" id="CHEBI:29991"/>
        <dbReference type="EC" id="2.6.1.1"/>
    </reaction>
</comment>
<dbReference type="GO" id="GO:0006532">
    <property type="term" value="P:aspartate biosynthetic process"/>
    <property type="evidence" value="ECO:0007669"/>
    <property type="project" value="TreeGrafter"/>
</dbReference>
<dbReference type="InterPro" id="IPR036264">
    <property type="entry name" value="Bact_exopeptidase_dim_dom"/>
</dbReference>
<reference evidence="12 13" key="1">
    <citation type="submission" date="2020-05" db="EMBL/GenBank/DDBJ databases">
        <title>Identification and distribution of gene clusters putatively required for synthesis of sphingolipid metabolism inhibitors in phylogenetically diverse species of the filamentous fungus Fusarium.</title>
        <authorList>
            <person name="Kim H.-S."/>
            <person name="Busman M."/>
            <person name="Brown D.W."/>
            <person name="Divon H."/>
            <person name="Uhlig S."/>
            <person name="Proctor R.H."/>
        </authorList>
    </citation>
    <scope>NUCLEOTIDE SEQUENCE [LARGE SCALE GENOMIC DNA]</scope>
    <source>
        <strain evidence="12 13">NRRL 26131</strain>
    </source>
</reference>
<evidence type="ECO:0000256" key="8">
    <source>
        <dbReference type="ARBA" id="ARBA00022898"/>
    </source>
</evidence>
<dbReference type="GO" id="GO:0030170">
    <property type="term" value="F:pyridoxal phosphate binding"/>
    <property type="evidence" value="ECO:0007669"/>
    <property type="project" value="InterPro"/>
</dbReference>
<dbReference type="SUPFAM" id="SSF53383">
    <property type="entry name" value="PLP-dependent transferases"/>
    <property type="match status" value="1"/>
</dbReference>
<keyword evidence="6 9" id="KW-0808">Transferase</keyword>
<dbReference type="PROSITE" id="PS00759">
    <property type="entry name" value="ARGE_DAPE_CPG2_2"/>
    <property type="match status" value="1"/>
</dbReference>
<protein>
    <recommendedName>
        <fullName evidence="9">Aspartate aminotransferase</fullName>
        <ecNumber evidence="9">2.6.1.1</ecNumber>
    </recommendedName>
</protein>
<evidence type="ECO:0000256" key="2">
    <source>
        <dbReference type="ARBA" id="ARBA00006247"/>
    </source>
</evidence>
<dbReference type="PROSITE" id="PS00105">
    <property type="entry name" value="AA_TRANSFER_CLASS_1"/>
    <property type="match status" value="1"/>
</dbReference>
<dbReference type="PANTHER" id="PTHR11879:SF20">
    <property type="entry name" value="ASPARTATE AMINOTRANSFERASE"/>
    <property type="match status" value="1"/>
</dbReference>
<evidence type="ECO:0000259" key="11">
    <source>
        <dbReference type="Pfam" id="PF07687"/>
    </source>
</evidence>
<dbReference type="InterPro" id="IPR015422">
    <property type="entry name" value="PyrdxlP-dep_Trfase_small"/>
</dbReference>
<evidence type="ECO:0000313" key="13">
    <source>
        <dbReference type="Proteomes" id="UP000532311"/>
    </source>
</evidence>
<accession>A0A8H5YQE5</accession>
<dbReference type="PANTHER" id="PTHR11879">
    <property type="entry name" value="ASPARTATE AMINOTRANSFERASE"/>
    <property type="match status" value="1"/>
</dbReference>
<evidence type="ECO:0000256" key="3">
    <source>
        <dbReference type="ARBA" id="ARBA00007441"/>
    </source>
</evidence>
<dbReference type="GO" id="GO:0016787">
    <property type="term" value="F:hydrolase activity"/>
    <property type="evidence" value="ECO:0007669"/>
    <property type="project" value="UniProtKB-KW"/>
</dbReference>
<dbReference type="FunFam" id="3.40.640.10:FF:000066">
    <property type="entry name" value="Aspartate aminotransferase"/>
    <property type="match status" value="1"/>
</dbReference>
<name>A0A8H5YQE5_9HYPO</name>
<dbReference type="InterPro" id="IPR011650">
    <property type="entry name" value="Peptidase_M20_dimer"/>
</dbReference>
<comment type="subunit">
    <text evidence="4 9">Homodimer.</text>
</comment>
<dbReference type="Gene3D" id="3.30.70.360">
    <property type="match status" value="1"/>
</dbReference>
<evidence type="ECO:0000256" key="1">
    <source>
        <dbReference type="ARBA" id="ARBA00001933"/>
    </source>
</evidence>
<dbReference type="Gene3D" id="3.90.1150.10">
    <property type="entry name" value="Aspartate Aminotransferase, domain 1"/>
    <property type="match status" value="1"/>
</dbReference>
<dbReference type="PRINTS" id="PR00799">
    <property type="entry name" value="TRANSAMINASE"/>
</dbReference>
<dbReference type="EMBL" id="JAAQPF010000103">
    <property type="protein sequence ID" value="KAF5715801.1"/>
    <property type="molecule type" value="Genomic_DNA"/>
</dbReference>
<feature type="domain" description="Aminotransferase class I/classII large" evidence="10">
    <location>
        <begin position="375"/>
        <end position="753"/>
    </location>
</feature>
<dbReference type="InterPro" id="IPR015421">
    <property type="entry name" value="PyrdxlP-dep_Trfase_major"/>
</dbReference>
<evidence type="ECO:0000256" key="9">
    <source>
        <dbReference type="RuleBase" id="RU000480"/>
    </source>
</evidence>
<dbReference type="Gene3D" id="3.40.640.10">
    <property type="entry name" value="Type I PLP-dependent aspartate aminotransferase-like (Major domain)"/>
    <property type="match status" value="1"/>
</dbReference>
<dbReference type="SUPFAM" id="SSF55031">
    <property type="entry name" value="Bacterial exopeptidase dimerisation domain"/>
    <property type="match status" value="1"/>
</dbReference>
<organism evidence="12 13">
    <name type="scientific">Fusarium globosum</name>
    <dbReference type="NCBI Taxonomy" id="78864"/>
    <lineage>
        <taxon>Eukaryota</taxon>
        <taxon>Fungi</taxon>
        <taxon>Dikarya</taxon>
        <taxon>Ascomycota</taxon>
        <taxon>Pezizomycotina</taxon>
        <taxon>Sordariomycetes</taxon>
        <taxon>Hypocreomycetidae</taxon>
        <taxon>Hypocreales</taxon>
        <taxon>Nectriaceae</taxon>
        <taxon>Fusarium</taxon>
        <taxon>Fusarium fujikuroi species complex</taxon>
    </lineage>
</organism>
<comment type="similarity">
    <text evidence="3">Belongs to the class-I pyridoxal-phosphate-dependent aminotransferase family.</text>
</comment>
<dbReference type="EC" id="2.6.1.1" evidence="9"/>
<dbReference type="InterPro" id="IPR004839">
    <property type="entry name" value="Aminotransferase_I/II_large"/>
</dbReference>
<dbReference type="InterPro" id="IPR001261">
    <property type="entry name" value="ArgE/DapE_CS"/>
</dbReference>
<gene>
    <name evidence="12" type="ORF">FGLOB1_2838</name>
</gene>
<feature type="domain" description="Peptidase M20 dimerisation" evidence="11">
    <location>
        <begin position="162"/>
        <end position="260"/>
    </location>
</feature>
<keyword evidence="7" id="KW-0378">Hydrolase</keyword>
<evidence type="ECO:0000256" key="6">
    <source>
        <dbReference type="ARBA" id="ARBA00022679"/>
    </source>
</evidence>
<dbReference type="AlphaFoldDB" id="A0A8H5YQE5"/>
<dbReference type="Gene3D" id="3.40.630.10">
    <property type="entry name" value="Zn peptidases"/>
    <property type="match status" value="1"/>
</dbReference>
<dbReference type="GO" id="GO:0005829">
    <property type="term" value="C:cytosol"/>
    <property type="evidence" value="ECO:0007669"/>
    <property type="project" value="TreeGrafter"/>
</dbReference>
<dbReference type="Pfam" id="PF00155">
    <property type="entry name" value="Aminotran_1_2"/>
    <property type="match status" value="1"/>
</dbReference>
<dbReference type="Proteomes" id="UP000532311">
    <property type="component" value="Unassembled WGS sequence"/>
</dbReference>
<evidence type="ECO:0000313" key="12">
    <source>
        <dbReference type="EMBL" id="KAF5715801.1"/>
    </source>
</evidence>
<dbReference type="SUPFAM" id="SSF53187">
    <property type="entry name" value="Zn-dependent exopeptidases"/>
    <property type="match status" value="1"/>
</dbReference>